<dbReference type="EMBL" id="LROM01000017">
    <property type="protein sequence ID" value="OFA09085.1"/>
    <property type="molecule type" value="Genomic_DNA"/>
</dbReference>
<keyword evidence="1" id="KW-0812">Transmembrane</keyword>
<keyword evidence="3" id="KW-1185">Reference proteome</keyword>
<accession>A0A1E7X7J6</accession>
<comment type="caution">
    <text evidence="2">The sequence shown here is derived from an EMBL/GenBank/DDBJ whole genome shotgun (WGS) entry which is preliminary data.</text>
</comment>
<dbReference type="Proteomes" id="UP000175989">
    <property type="component" value="Unassembled WGS sequence"/>
</dbReference>
<feature type="transmembrane region" description="Helical" evidence="1">
    <location>
        <begin position="67"/>
        <end position="84"/>
    </location>
</feature>
<gene>
    <name evidence="2" type="ORF">DUPY_01960</name>
</gene>
<reference evidence="3" key="1">
    <citation type="journal article" date="2016" name="Front. Microbiol.">
        <title>Molecular Keys to the Janthinobacterium and Duganella spp. Interaction with the Plant Pathogen Fusarium graminearum.</title>
        <authorList>
            <person name="Haack F.S."/>
            <person name="Poehlein A."/>
            <person name="Kroger C."/>
            <person name="Voigt C.A."/>
            <person name="Piepenbring M."/>
            <person name="Bode H.B."/>
            <person name="Daniel R."/>
            <person name="Schafer W."/>
            <person name="Streit W.R."/>
        </authorList>
    </citation>
    <scope>NUCLEOTIDE SEQUENCE [LARGE SCALE GENOMIC DNA]</scope>
    <source>
        <strain evidence="3">T54</strain>
    </source>
</reference>
<evidence type="ECO:0000313" key="2">
    <source>
        <dbReference type="EMBL" id="OFA09085.1"/>
    </source>
</evidence>
<feature type="transmembrane region" description="Helical" evidence="1">
    <location>
        <begin position="131"/>
        <end position="151"/>
    </location>
</feature>
<organism evidence="2 3">
    <name type="scientific">Duganella phyllosphaerae</name>
    <dbReference type="NCBI Taxonomy" id="762836"/>
    <lineage>
        <taxon>Bacteria</taxon>
        <taxon>Pseudomonadati</taxon>
        <taxon>Pseudomonadota</taxon>
        <taxon>Betaproteobacteria</taxon>
        <taxon>Burkholderiales</taxon>
        <taxon>Oxalobacteraceae</taxon>
        <taxon>Telluria group</taxon>
        <taxon>Duganella</taxon>
    </lineage>
</organism>
<name>A0A1E7X7J6_9BURK</name>
<evidence type="ECO:0000313" key="3">
    <source>
        <dbReference type="Proteomes" id="UP000175989"/>
    </source>
</evidence>
<keyword evidence="1" id="KW-0472">Membrane</keyword>
<keyword evidence="1" id="KW-1133">Transmembrane helix</keyword>
<dbReference type="RefSeq" id="WP_070245868.1">
    <property type="nucleotide sequence ID" value="NZ_LROM01000017.1"/>
</dbReference>
<evidence type="ECO:0008006" key="4">
    <source>
        <dbReference type="Google" id="ProtNLM"/>
    </source>
</evidence>
<dbReference type="AlphaFoldDB" id="A0A1E7X7J6"/>
<feature type="transmembrane region" description="Helical" evidence="1">
    <location>
        <begin position="171"/>
        <end position="193"/>
    </location>
</feature>
<protein>
    <recommendedName>
        <fullName evidence="4">DUF4234 domain-containing protein</fullName>
    </recommendedName>
</protein>
<feature type="transmembrane region" description="Helical" evidence="1">
    <location>
        <begin position="21"/>
        <end position="47"/>
    </location>
</feature>
<evidence type="ECO:0000256" key="1">
    <source>
        <dbReference type="SAM" id="Phobius"/>
    </source>
</evidence>
<proteinExistence type="predicted"/>
<sequence>MNQEALSEHQNLGATNAHRQIFYVVSVKKFSILYVATVGLYGLYWFYKNWACYKSQWARDDPDREDLWPIARAIFAVFFVHSLFTEVKILGRDKPTVDAWESGKHATQLVVVMIAAQLMDRLASRDIGTPYTDLLALIILVPILLLSAIAQEKINVSCNDPLGDSNNRFTAANYTWIALGAIVWCLVLLNYILPDA</sequence>
<dbReference type="OrthoDB" id="8750132at2"/>